<protein>
    <recommendedName>
        <fullName evidence="2">Integrase catalytic domain-containing protein</fullName>
    </recommendedName>
</protein>
<dbReference type="PROSITE" id="PS50994">
    <property type="entry name" value="INTEGRASE"/>
    <property type="match status" value="1"/>
</dbReference>
<feature type="non-terminal residue" evidence="3">
    <location>
        <position position="1"/>
    </location>
</feature>
<dbReference type="InterPro" id="IPR012337">
    <property type="entry name" value="RNaseH-like_sf"/>
</dbReference>
<dbReference type="PANTHER" id="PTHR37984:SF5">
    <property type="entry name" value="PROTEIN NYNRIN-LIKE"/>
    <property type="match status" value="1"/>
</dbReference>
<dbReference type="Pfam" id="PF00665">
    <property type="entry name" value="rve"/>
    <property type="match status" value="1"/>
</dbReference>
<gene>
    <name evidence="3" type="ORF">CRG98_001322</name>
</gene>
<dbReference type="Proteomes" id="UP000233551">
    <property type="component" value="Unassembled WGS sequence"/>
</dbReference>
<evidence type="ECO:0000256" key="1">
    <source>
        <dbReference type="SAM" id="Phobius"/>
    </source>
</evidence>
<feature type="transmembrane region" description="Helical" evidence="1">
    <location>
        <begin position="197"/>
        <end position="217"/>
    </location>
</feature>
<dbReference type="InterPro" id="IPR050951">
    <property type="entry name" value="Retrovirus_Pol_polyprotein"/>
</dbReference>
<dbReference type="InterPro" id="IPR036397">
    <property type="entry name" value="RNaseH_sf"/>
</dbReference>
<proteinExistence type="predicted"/>
<feature type="domain" description="Integrase catalytic" evidence="2">
    <location>
        <begin position="1"/>
        <end position="84"/>
    </location>
</feature>
<evidence type="ECO:0000313" key="4">
    <source>
        <dbReference type="Proteomes" id="UP000233551"/>
    </source>
</evidence>
<sequence length="279" mass="31522">VDLYSKWVEVEPLATITEKAVIKFLRANIICRFRVPRILISGNDTQFKGKEFKDFCDELHIEQRFGSVGHPTTNEQTENTNKTLLHGFHTRVKALRGSGVDELPSVLWSFRTTLRAMTREIMFSLVYSSEVVLHANIGLYSHMIEFIKEELNEQLRHKELNTVDERSCYWCFEEGDSRAGEVTSSLAGWSMTGGFPILIPLLNWSFFLFFLLLVLWWRSVISDHDGGAGGPSLLFVGAPDSLASSRWRFIGQEAGEGAIAEADNWFGNPALAWSAISAR</sequence>
<dbReference type="GO" id="GO:0003676">
    <property type="term" value="F:nucleic acid binding"/>
    <property type="evidence" value="ECO:0007669"/>
    <property type="project" value="InterPro"/>
</dbReference>
<dbReference type="EMBL" id="PGOL01000056">
    <property type="protein sequence ID" value="PKI78264.1"/>
    <property type="molecule type" value="Genomic_DNA"/>
</dbReference>
<name>A0A2I0LC58_PUNGR</name>
<reference evidence="3 4" key="1">
    <citation type="submission" date="2017-11" db="EMBL/GenBank/DDBJ databases">
        <title>De-novo sequencing of pomegranate (Punica granatum L.) genome.</title>
        <authorList>
            <person name="Akparov Z."/>
            <person name="Amiraslanov A."/>
            <person name="Hajiyeva S."/>
            <person name="Abbasov M."/>
            <person name="Kaur K."/>
            <person name="Hamwieh A."/>
            <person name="Solovyev V."/>
            <person name="Salamov A."/>
            <person name="Braich B."/>
            <person name="Kosarev P."/>
            <person name="Mahmoud A."/>
            <person name="Hajiyev E."/>
            <person name="Babayeva S."/>
            <person name="Izzatullayeva V."/>
            <person name="Mammadov A."/>
            <person name="Mammadov A."/>
            <person name="Sharifova S."/>
            <person name="Ojaghi J."/>
            <person name="Eynullazada K."/>
            <person name="Bayramov B."/>
            <person name="Abdulazimova A."/>
            <person name="Shahmuradov I."/>
        </authorList>
    </citation>
    <scope>NUCLEOTIDE SEQUENCE [LARGE SCALE GENOMIC DNA]</scope>
    <source>
        <strain evidence="4">cv. AG2017</strain>
        <tissue evidence="3">Leaf</tissue>
    </source>
</reference>
<dbReference type="AlphaFoldDB" id="A0A2I0LC58"/>
<dbReference type="InterPro" id="IPR001584">
    <property type="entry name" value="Integrase_cat-core"/>
</dbReference>
<keyword evidence="1" id="KW-1133">Transmembrane helix</keyword>
<dbReference type="Gene3D" id="3.30.420.10">
    <property type="entry name" value="Ribonuclease H-like superfamily/Ribonuclease H"/>
    <property type="match status" value="1"/>
</dbReference>
<keyword evidence="4" id="KW-1185">Reference proteome</keyword>
<dbReference type="PANTHER" id="PTHR37984">
    <property type="entry name" value="PROTEIN CBG26694"/>
    <property type="match status" value="1"/>
</dbReference>
<organism evidence="3 4">
    <name type="scientific">Punica granatum</name>
    <name type="common">Pomegranate</name>
    <dbReference type="NCBI Taxonomy" id="22663"/>
    <lineage>
        <taxon>Eukaryota</taxon>
        <taxon>Viridiplantae</taxon>
        <taxon>Streptophyta</taxon>
        <taxon>Embryophyta</taxon>
        <taxon>Tracheophyta</taxon>
        <taxon>Spermatophyta</taxon>
        <taxon>Magnoliopsida</taxon>
        <taxon>eudicotyledons</taxon>
        <taxon>Gunneridae</taxon>
        <taxon>Pentapetalae</taxon>
        <taxon>rosids</taxon>
        <taxon>malvids</taxon>
        <taxon>Myrtales</taxon>
        <taxon>Lythraceae</taxon>
        <taxon>Punica</taxon>
    </lineage>
</organism>
<evidence type="ECO:0000313" key="3">
    <source>
        <dbReference type="EMBL" id="PKI78264.1"/>
    </source>
</evidence>
<evidence type="ECO:0000259" key="2">
    <source>
        <dbReference type="PROSITE" id="PS50994"/>
    </source>
</evidence>
<keyword evidence="1" id="KW-0472">Membrane</keyword>
<dbReference type="SUPFAM" id="SSF53098">
    <property type="entry name" value="Ribonuclease H-like"/>
    <property type="match status" value="1"/>
</dbReference>
<dbReference type="STRING" id="22663.A0A2I0LC58"/>
<dbReference type="GO" id="GO:0015074">
    <property type="term" value="P:DNA integration"/>
    <property type="evidence" value="ECO:0007669"/>
    <property type="project" value="InterPro"/>
</dbReference>
<comment type="caution">
    <text evidence="3">The sequence shown here is derived from an EMBL/GenBank/DDBJ whole genome shotgun (WGS) entry which is preliminary data.</text>
</comment>
<keyword evidence="1" id="KW-0812">Transmembrane</keyword>
<accession>A0A2I0LC58</accession>